<dbReference type="PANTHER" id="PTHR21292">
    <property type="entry name" value="EXOCYST COMPLEX COMPONENT SEC6-RELATED"/>
    <property type="match status" value="1"/>
</dbReference>
<evidence type="ECO:0000313" key="2">
    <source>
        <dbReference type="Proteomes" id="UP000552319"/>
    </source>
</evidence>
<dbReference type="InterPro" id="IPR010326">
    <property type="entry name" value="EXOC3/Sec6"/>
</dbReference>
<proteinExistence type="predicted"/>
<dbReference type="PANTHER" id="PTHR21292:SF4">
    <property type="entry name" value="TUMOR NECROSIS FACTOR ALPHA-INDUCED PROTEIN 2"/>
    <property type="match status" value="1"/>
</dbReference>
<protein>
    <submittedName>
        <fullName evidence="1">TNAP2 protein</fullName>
    </submittedName>
</protein>
<feature type="non-terminal residue" evidence="1">
    <location>
        <position position="1"/>
    </location>
</feature>
<feature type="non-terminal residue" evidence="1">
    <location>
        <position position="109"/>
    </location>
</feature>
<organism evidence="1 2">
    <name type="scientific">Quiscalus mexicanus</name>
    <name type="common">Great-tailed grackle</name>
    <name type="synonym">Cassidix mexicanus</name>
    <dbReference type="NCBI Taxonomy" id="64278"/>
    <lineage>
        <taxon>Eukaryota</taxon>
        <taxon>Metazoa</taxon>
        <taxon>Chordata</taxon>
        <taxon>Craniata</taxon>
        <taxon>Vertebrata</taxon>
        <taxon>Euteleostomi</taxon>
        <taxon>Archelosauria</taxon>
        <taxon>Archosauria</taxon>
        <taxon>Dinosauria</taxon>
        <taxon>Saurischia</taxon>
        <taxon>Theropoda</taxon>
        <taxon>Coelurosauria</taxon>
        <taxon>Aves</taxon>
        <taxon>Neognathae</taxon>
        <taxon>Neoaves</taxon>
        <taxon>Telluraves</taxon>
        <taxon>Australaves</taxon>
        <taxon>Passeriformes</taxon>
        <taxon>Passeroidea</taxon>
        <taxon>Icteridae</taxon>
        <taxon>Quiscalus</taxon>
    </lineage>
</organism>
<evidence type="ECO:0000313" key="1">
    <source>
        <dbReference type="EMBL" id="NXQ71390.1"/>
    </source>
</evidence>
<comment type="caution">
    <text evidence="1">The sequence shown here is derived from an EMBL/GenBank/DDBJ whole genome shotgun (WGS) entry which is preliminary data.</text>
</comment>
<dbReference type="Pfam" id="PF06046">
    <property type="entry name" value="Sec6"/>
    <property type="match status" value="1"/>
</dbReference>
<dbReference type="EMBL" id="VWYF01018394">
    <property type="protein sequence ID" value="NXQ71390.1"/>
    <property type="molecule type" value="Genomic_DNA"/>
</dbReference>
<gene>
    <name evidence="1" type="primary">Tnfaip2_1</name>
    <name evidence="1" type="ORF">QUIMEX_R00926</name>
</gene>
<dbReference type="GO" id="GO:0006887">
    <property type="term" value="P:exocytosis"/>
    <property type="evidence" value="ECO:0007669"/>
    <property type="project" value="InterPro"/>
</dbReference>
<dbReference type="GO" id="GO:0051601">
    <property type="term" value="P:exocyst localization"/>
    <property type="evidence" value="ECO:0007669"/>
    <property type="project" value="TreeGrafter"/>
</dbReference>
<dbReference type="AlphaFoldDB" id="A0A7L2FCM9"/>
<dbReference type="GO" id="GO:0000149">
    <property type="term" value="F:SNARE binding"/>
    <property type="evidence" value="ECO:0007669"/>
    <property type="project" value="TreeGrafter"/>
</dbReference>
<accession>A0A7L2FCM9</accession>
<name>A0A7L2FCM9_QUIME</name>
<dbReference type="Proteomes" id="UP000552319">
    <property type="component" value="Unassembled WGS sequence"/>
</dbReference>
<dbReference type="GO" id="GO:0000145">
    <property type="term" value="C:exocyst"/>
    <property type="evidence" value="ECO:0007669"/>
    <property type="project" value="InterPro"/>
</dbReference>
<sequence length="109" mass="12781">LHMGKTMKEDLTVVAKCINKLYPPEFNVFRIYAELYHNYFASQAKKNAESHLEDKDIYLLLSWVHNFYPKDMRKDHALAMELDKVKLGSLLPSSLSKELENKYLDSEEV</sequence>
<keyword evidence="2" id="KW-1185">Reference proteome</keyword>
<reference evidence="1 2" key="1">
    <citation type="submission" date="2019-09" db="EMBL/GenBank/DDBJ databases">
        <title>Bird 10,000 Genomes (B10K) Project - Family phase.</title>
        <authorList>
            <person name="Zhang G."/>
        </authorList>
    </citation>
    <scope>NUCLEOTIDE SEQUENCE [LARGE SCALE GENOMIC DNA]</scope>
    <source>
        <strain evidence="1">B10K-DU-001-31</strain>
        <tissue evidence="1">Muscle</tissue>
    </source>
</reference>